<evidence type="ECO:0000256" key="1">
    <source>
        <dbReference type="SAM" id="Phobius"/>
    </source>
</evidence>
<keyword evidence="1" id="KW-0812">Transmembrane</keyword>
<protein>
    <recommendedName>
        <fullName evidence="4">Methyltransferase FkbM domain-containing protein</fullName>
    </recommendedName>
</protein>
<dbReference type="InterPro" id="IPR006342">
    <property type="entry name" value="FkbM_mtfrase"/>
</dbReference>
<evidence type="ECO:0008006" key="4">
    <source>
        <dbReference type="Google" id="ProtNLM"/>
    </source>
</evidence>
<dbReference type="SUPFAM" id="SSF53335">
    <property type="entry name" value="S-adenosyl-L-methionine-dependent methyltransferases"/>
    <property type="match status" value="1"/>
</dbReference>
<dbReference type="Gene3D" id="3.40.50.150">
    <property type="entry name" value="Vaccinia Virus protein VP39"/>
    <property type="match status" value="1"/>
</dbReference>
<organism evidence="2 3">
    <name type="scientific">Mizuhopecten yessoensis</name>
    <name type="common">Japanese scallop</name>
    <name type="synonym">Patinopecten yessoensis</name>
    <dbReference type="NCBI Taxonomy" id="6573"/>
    <lineage>
        <taxon>Eukaryota</taxon>
        <taxon>Metazoa</taxon>
        <taxon>Spiralia</taxon>
        <taxon>Lophotrochozoa</taxon>
        <taxon>Mollusca</taxon>
        <taxon>Bivalvia</taxon>
        <taxon>Autobranchia</taxon>
        <taxon>Pteriomorphia</taxon>
        <taxon>Pectinida</taxon>
        <taxon>Pectinoidea</taxon>
        <taxon>Pectinidae</taxon>
        <taxon>Mizuhopecten</taxon>
    </lineage>
</organism>
<dbReference type="OrthoDB" id="40902at2759"/>
<proteinExistence type="predicted"/>
<gene>
    <name evidence="2" type="ORF">KP79_PYT22578</name>
</gene>
<comment type="caution">
    <text evidence="2">The sequence shown here is derived from an EMBL/GenBank/DDBJ whole genome shotgun (WGS) entry which is preliminary data.</text>
</comment>
<dbReference type="AlphaFoldDB" id="A0A210Q277"/>
<accession>A0A210Q277</accession>
<dbReference type="InterPro" id="IPR029063">
    <property type="entry name" value="SAM-dependent_MTases_sf"/>
</dbReference>
<keyword evidence="3" id="KW-1185">Reference proteome</keyword>
<keyword evidence="1" id="KW-0472">Membrane</keyword>
<evidence type="ECO:0000313" key="3">
    <source>
        <dbReference type="Proteomes" id="UP000242188"/>
    </source>
</evidence>
<keyword evidence="1" id="KW-1133">Transmembrane helix</keyword>
<reference evidence="2 3" key="1">
    <citation type="journal article" date="2017" name="Nat. Ecol. Evol.">
        <title>Scallop genome provides insights into evolution of bilaterian karyotype and development.</title>
        <authorList>
            <person name="Wang S."/>
            <person name="Zhang J."/>
            <person name="Jiao W."/>
            <person name="Li J."/>
            <person name="Xun X."/>
            <person name="Sun Y."/>
            <person name="Guo X."/>
            <person name="Huan P."/>
            <person name="Dong B."/>
            <person name="Zhang L."/>
            <person name="Hu X."/>
            <person name="Sun X."/>
            <person name="Wang J."/>
            <person name="Zhao C."/>
            <person name="Wang Y."/>
            <person name="Wang D."/>
            <person name="Huang X."/>
            <person name="Wang R."/>
            <person name="Lv J."/>
            <person name="Li Y."/>
            <person name="Zhang Z."/>
            <person name="Liu B."/>
            <person name="Lu W."/>
            <person name="Hui Y."/>
            <person name="Liang J."/>
            <person name="Zhou Z."/>
            <person name="Hou R."/>
            <person name="Li X."/>
            <person name="Liu Y."/>
            <person name="Li H."/>
            <person name="Ning X."/>
            <person name="Lin Y."/>
            <person name="Zhao L."/>
            <person name="Xing Q."/>
            <person name="Dou J."/>
            <person name="Li Y."/>
            <person name="Mao J."/>
            <person name="Guo H."/>
            <person name="Dou H."/>
            <person name="Li T."/>
            <person name="Mu C."/>
            <person name="Jiang W."/>
            <person name="Fu Q."/>
            <person name="Fu X."/>
            <person name="Miao Y."/>
            <person name="Liu J."/>
            <person name="Yu Q."/>
            <person name="Li R."/>
            <person name="Liao H."/>
            <person name="Li X."/>
            <person name="Kong Y."/>
            <person name="Jiang Z."/>
            <person name="Chourrout D."/>
            <person name="Li R."/>
            <person name="Bao Z."/>
        </authorList>
    </citation>
    <scope>NUCLEOTIDE SEQUENCE [LARGE SCALE GENOMIC DNA]</scope>
    <source>
        <strain evidence="2 3">PY_sf001</strain>
    </source>
</reference>
<name>A0A210Q277_MIZYE</name>
<dbReference type="EMBL" id="NEDP02005214">
    <property type="protein sequence ID" value="OWF42840.1"/>
    <property type="molecule type" value="Genomic_DNA"/>
</dbReference>
<dbReference type="NCBIfam" id="TIGR01444">
    <property type="entry name" value="fkbM_fam"/>
    <property type="match status" value="1"/>
</dbReference>
<dbReference type="Proteomes" id="UP000242188">
    <property type="component" value="Unassembled WGS sequence"/>
</dbReference>
<evidence type="ECO:0000313" key="2">
    <source>
        <dbReference type="EMBL" id="OWF42840.1"/>
    </source>
</evidence>
<feature type="transmembrane region" description="Helical" evidence="1">
    <location>
        <begin position="21"/>
        <end position="41"/>
    </location>
</feature>
<sequence length="320" mass="37631">MCVWKILQMKKSLLKNKMSTKYKVLLTMVAFSMGLICQYMYMGQSEVKMIVTGTNQGQVFTEKVFYKDKYNHTLYRPRFSTRLCDSNMTYIDFGDTFTSTQIARVNRCISTYEQEYQKGLKEERIKRDVRWSSHTYINNKSFMIEAGGHNGVDVEQFNSRFHPGKYVVLEPVERFFNVLKTKFKGSPNVIVYKFGVDATDGIFYVNDAKDDGSSIFHKHESGKSKAAKIVNVTNFFEMLSVRGRDVDLITLNCEGCEYAVLDLLLSTDYIRHFRNIQFQSHRISGICYPVKRFCWYQELLQKTHKIQFQFKFVWESWSRI</sequence>